<dbReference type="InterPro" id="IPR045851">
    <property type="entry name" value="AMP-bd_C_sf"/>
</dbReference>
<dbReference type="eggNOG" id="COG0318">
    <property type="taxonomic scope" value="Bacteria"/>
</dbReference>
<dbReference type="InterPro" id="IPR000873">
    <property type="entry name" value="AMP-dep_synth/lig_dom"/>
</dbReference>
<dbReference type="AlphaFoldDB" id="D1BVY7"/>
<protein>
    <submittedName>
        <fullName evidence="3">AMP-dependent synthetase and ligase</fullName>
    </submittedName>
</protein>
<keyword evidence="4" id="KW-1185">Reference proteome</keyword>
<evidence type="ECO:0000259" key="1">
    <source>
        <dbReference type="Pfam" id="PF00501"/>
    </source>
</evidence>
<gene>
    <name evidence="3" type="ordered locus">Xcel_0451</name>
</gene>
<evidence type="ECO:0000313" key="4">
    <source>
        <dbReference type="Proteomes" id="UP000002255"/>
    </source>
</evidence>
<dbReference type="PANTHER" id="PTHR43767:SF1">
    <property type="entry name" value="NONRIBOSOMAL PEPTIDE SYNTHASE PES1 (EUROFUNG)-RELATED"/>
    <property type="match status" value="1"/>
</dbReference>
<dbReference type="PROSITE" id="PS00455">
    <property type="entry name" value="AMP_BINDING"/>
    <property type="match status" value="1"/>
</dbReference>
<dbReference type="InterPro" id="IPR020845">
    <property type="entry name" value="AMP-binding_CS"/>
</dbReference>
<dbReference type="Proteomes" id="UP000002255">
    <property type="component" value="Chromosome"/>
</dbReference>
<keyword evidence="3" id="KW-0436">Ligase</keyword>
<dbReference type="GO" id="GO:0016878">
    <property type="term" value="F:acid-thiol ligase activity"/>
    <property type="evidence" value="ECO:0007669"/>
    <property type="project" value="UniProtKB-ARBA"/>
</dbReference>
<reference evidence="3 4" key="2">
    <citation type="journal article" date="2010" name="Stand. Genomic Sci.">
        <title>Complete genome sequence of Xylanimonas cellulosilytica type strain (XIL07).</title>
        <authorList>
            <person name="Foster B."/>
            <person name="Pukall R."/>
            <person name="Abt B."/>
            <person name="Nolan M."/>
            <person name="Glavina Del Rio T."/>
            <person name="Chen F."/>
            <person name="Lucas S."/>
            <person name="Tice H."/>
            <person name="Pitluck S."/>
            <person name="Cheng J.-F."/>
            <person name="Chertkov O."/>
            <person name="Brettin T."/>
            <person name="Han C."/>
            <person name="Detter J.C."/>
            <person name="Bruce D."/>
            <person name="Goodwin L."/>
            <person name="Ivanova N."/>
            <person name="Mavromatis K."/>
            <person name="Pati A."/>
            <person name="Mikhailova N."/>
            <person name="Chen A."/>
            <person name="Palaniappan K."/>
            <person name="Land M."/>
            <person name="Hauser L."/>
            <person name="Chang Y.-J."/>
            <person name="Jeffries C.D."/>
            <person name="Chain P."/>
            <person name="Rohde M."/>
            <person name="Goeker M."/>
            <person name="Bristow J."/>
            <person name="Eisen J.A."/>
            <person name="Markowitz V."/>
            <person name="Hugenholtz P."/>
            <person name="Kyrpides N.C."/>
            <person name="Klenk H.-P."/>
            <person name="Lapidus A."/>
        </authorList>
    </citation>
    <scope>NUCLEOTIDE SEQUENCE [LARGE SCALE GENOMIC DNA]</scope>
    <source>
        <strain evidence="4">DSM 15894 / CECT 5975 / LMG 20990 / XIL07</strain>
    </source>
</reference>
<dbReference type="EMBL" id="CP001821">
    <property type="protein sequence ID" value="ACZ29490.1"/>
    <property type="molecule type" value="Genomic_DNA"/>
</dbReference>
<dbReference type="Gene3D" id="3.40.50.12780">
    <property type="entry name" value="N-terminal domain of ligase-like"/>
    <property type="match status" value="1"/>
</dbReference>
<dbReference type="Gene3D" id="3.30.300.30">
    <property type="match status" value="1"/>
</dbReference>
<dbReference type="Pfam" id="PF13193">
    <property type="entry name" value="AMP-binding_C"/>
    <property type="match status" value="1"/>
</dbReference>
<sequence>MPATVSMLERQLRVALDGGPAVAPLPRLHDGDLPPGTALVVRTSGSTGTPREVALSADALRASATATHERLGGPGRWVLTLPATHVAGLQVVVRSLLAGDAGVPSPLVAAAPDARFTPAALAALLAPALDDGAPVHVSLVPTQLHRILAAADDPATGPGGTGALDALARCTSVLLGGAATPAPLLARATAAGVRVVRTYGMSETAGGCVYDGVPLAGARVRVVPQGAPTSSGDVGSGEVGVVELGGPMLAAGYVGDATATARAFRADDSPSPGSRGARWFRTSDLGVLGPDGVLSVLGRADDVVVTGGVNVAPAAIEAVLAEVLPALLGVSAVEPCVVGVPDDEWGHAVVAVVALRGASGYGTPDDVGGRSLAPLPGDLLAPVRAAVAERLGAASAPRRVYLTDTLPVRGPGKTDRREVARAAAAAHP</sequence>
<reference evidence="4" key="1">
    <citation type="submission" date="2009-11" db="EMBL/GenBank/DDBJ databases">
        <title>The complete chromosome of Xylanimonas cellulosilytica DSM 15894.</title>
        <authorList>
            <consortium name="US DOE Joint Genome Institute (JGI-PGF)"/>
            <person name="Lucas S."/>
            <person name="Copeland A."/>
            <person name="Lapidus A."/>
            <person name="Glavina del Rio T."/>
            <person name="Dalin E."/>
            <person name="Tice H."/>
            <person name="Bruce D."/>
            <person name="Goodwin L."/>
            <person name="Pitluck S."/>
            <person name="Kyrpides N."/>
            <person name="Mavromatis K."/>
            <person name="Ivanova N."/>
            <person name="Mikhailova N."/>
            <person name="Foster B."/>
            <person name="Clum A."/>
            <person name="Brettin T."/>
            <person name="Detter J.C."/>
            <person name="Han C."/>
            <person name="Larimer F."/>
            <person name="Land M."/>
            <person name="Hauser L."/>
            <person name="Markowitz V."/>
            <person name="Cheng J.F."/>
            <person name="Hugenholtz P."/>
            <person name="Woyke T."/>
            <person name="Wu D."/>
            <person name="Gehrich-Schroeter G."/>
            <person name="Schneider S."/>
            <person name="Pukall S.R."/>
            <person name="Klenk H.P."/>
            <person name="Eisen J.A."/>
        </authorList>
    </citation>
    <scope>NUCLEOTIDE SEQUENCE [LARGE SCALE GENOMIC DNA]</scope>
    <source>
        <strain evidence="4">DSM 15894 / CECT 5975 / LMG 20990 / XIL07</strain>
    </source>
</reference>
<dbReference type="HOGENOM" id="CLU_000022_59_3_11"/>
<dbReference type="KEGG" id="xce:Xcel_0451"/>
<accession>D1BVY7</accession>
<dbReference type="InterPro" id="IPR050237">
    <property type="entry name" value="ATP-dep_AMP-bd_enzyme"/>
</dbReference>
<organism evidence="3 4">
    <name type="scientific">Xylanimonas cellulosilytica (strain DSM 15894 / JCM 12276 / CECT 5975 / KCTC 9989 / LMG 20990 / NBRC 107835 / XIL07)</name>
    <dbReference type="NCBI Taxonomy" id="446471"/>
    <lineage>
        <taxon>Bacteria</taxon>
        <taxon>Bacillati</taxon>
        <taxon>Actinomycetota</taxon>
        <taxon>Actinomycetes</taxon>
        <taxon>Micrococcales</taxon>
        <taxon>Promicromonosporaceae</taxon>
        <taxon>Xylanimonas</taxon>
    </lineage>
</organism>
<dbReference type="InterPro" id="IPR042099">
    <property type="entry name" value="ANL_N_sf"/>
</dbReference>
<feature type="domain" description="AMP-dependent synthetase/ligase" evidence="1">
    <location>
        <begin position="37"/>
        <end position="253"/>
    </location>
</feature>
<evidence type="ECO:0000259" key="2">
    <source>
        <dbReference type="Pfam" id="PF13193"/>
    </source>
</evidence>
<name>D1BVY7_XYLCX</name>
<evidence type="ECO:0000313" key="3">
    <source>
        <dbReference type="EMBL" id="ACZ29490.1"/>
    </source>
</evidence>
<dbReference type="SUPFAM" id="SSF56801">
    <property type="entry name" value="Acetyl-CoA synthetase-like"/>
    <property type="match status" value="1"/>
</dbReference>
<dbReference type="STRING" id="446471.Xcel_0451"/>
<dbReference type="Pfam" id="PF00501">
    <property type="entry name" value="AMP-binding"/>
    <property type="match status" value="1"/>
</dbReference>
<proteinExistence type="predicted"/>
<dbReference type="InterPro" id="IPR025110">
    <property type="entry name" value="AMP-bd_C"/>
</dbReference>
<dbReference type="PANTHER" id="PTHR43767">
    <property type="entry name" value="LONG-CHAIN-FATTY-ACID--COA LIGASE"/>
    <property type="match status" value="1"/>
</dbReference>
<feature type="domain" description="AMP-binding enzyme C-terminal" evidence="2">
    <location>
        <begin position="334"/>
        <end position="413"/>
    </location>
</feature>